<keyword evidence="2" id="KW-1185">Reference proteome</keyword>
<reference evidence="2" key="1">
    <citation type="journal article" date="2019" name="Int. J. Syst. Evol. Microbiol.">
        <title>The Global Catalogue of Microorganisms (GCM) 10K type strain sequencing project: providing services to taxonomists for standard genome sequencing and annotation.</title>
        <authorList>
            <consortium name="The Broad Institute Genomics Platform"/>
            <consortium name="The Broad Institute Genome Sequencing Center for Infectious Disease"/>
            <person name="Wu L."/>
            <person name="Ma J."/>
        </authorList>
    </citation>
    <scope>NUCLEOTIDE SEQUENCE [LARGE SCALE GENOMIC DNA]</scope>
    <source>
        <strain evidence="2">CCUG 63246</strain>
    </source>
</reference>
<comment type="caution">
    <text evidence="1">The sequence shown here is derived from an EMBL/GenBank/DDBJ whole genome shotgun (WGS) entry which is preliminary data.</text>
</comment>
<proteinExistence type="predicted"/>
<sequence>MEQKTENEISYLIRGAIFKVYNELGPGLLESVYEAVLSFELQKQGLDVKSQVPLPVYYDGHKLEVGFRLDLLVNNKVIIEIKSVETLSKVHHKQVLTYLKISELKLGILVNFNVDEITKGIFRKVNGL</sequence>
<name>A0ABW3RFP5_9FLAO</name>
<dbReference type="EMBL" id="JBHTLJ010000005">
    <property type="protein sequence ID" value="MFD1163958.1"/>
    <property type="molecule type" value="Genomic_DNA"/>
</dbReference>
<dbReference type="InterPro" id="IPR026350">
    <property type="entry name" value="GxxExxY"/>
</dbReference>
<organism evidence="1 2">
    <name type="scientific">Hwangdonia seohaensis</name>
    <dbReference type="NCBI Taxonomy" id="1240727"/>
    <lineage>
        <taxon>Bacteria</taxon>
        <taxon>Pseudomonadati</taxon>
        <taxon>Bacteroidota</taxon>
        <taxon>Flavobacteriia</taxon>
        <taxon>Flavobacteriales</taxon>
        <taxon>Flavobacteriaceae</taxon>
        <taxon>Hwangdonia</taxon>
    </lineage>
</organism>
<dbReference type="NCBIfam" id="TIGR04256">
    <property type="entry name" value="GxxExxY"/>
    <property type="match status" value="1"/>
</dbReference>
<dbReference type="Pfam" id="PF13366">
    <property type="entry name" value="PDDEXK_3"/>
    <property type="match status" value="1"/>
</dbReference>
<protein>
    <submittedName>
        <fullName evidence="1">GxxExxY protein</fullName>
    </submittedName>
</protein>
<dbReference type="InterPro" id="IPR011604">
    <property type="entry name" value="PDDEXK-like_dom_sf"/>
</dbReference>
<dbReference type="RefSeq" id="WP_311942892.1">
    <property type="nucleotide sequence ID" value="NZ_JAVSCK010000005.1"/>
</dbReference>
<accession>A0ABW3RFP5</accession>
<evidence type="ECO:0000313" key="2">
    <source>
        <dbReference type="Proteomes" id="UP001597163"/>
    </source>
</evidence>
<gene>
    <name evidence="1" type="ORF">ACFQ2E_16120</name>
</gene>
<dbReference type="Proteomes" id="UP001597163">
    <property type="component" value="Unassembled WGS sequence"/>
</dbReference>
<evidence type="ECO:0000313" key="1">
    <source>
        <dbReference type="EMBL" id="MFD1163958.1"/>
    </source>
</evidence>
<dbReference type="Gene3D" id="3.90.320.10">
    <property type="match status" value="1"/>
</dbReference>